<dbReference type="GO" id="GO:0016020">
    <property type="term" value="C:membrane"/>
    <property type="evidence" value="ECO:0007669"/>
    <property type="project" value="UniProtKB-SubCell"/>
</dbReference>
<feature type="transmembrane region" description="Helical" evidence="6">
    <location>
        <begin position="23"/>
        <end position="40"/>
    </location>
</feature>
<dbReference type="InterPro" id="IPR058625">
    <property type="entry name" value="MdtA-like_BSH"/>
</dbReference>
<keyword evidence="2 6" id="KW-0812">Transmembrane</keyword>
<sequence>MTDLTPAADAAAETERANPVKKIAMLVVVLLLSIVSWYALSDYYVPSNSRAIVSARVAQIAPRVSGRVTRIDVADNAQVEVGTPLFHLDERPFVLAVERARAQLQQATQSIDASSAQLAASQANVAQARVSLEAIRQASDRTLTLAERGLVSTAATDQARTNVENAEAALAAAIAQSESAARQLGVSGEDNPQIKTAQLTLESAEYDLRSTTVTAPRHGVVTNLNLAAGQYVSAGTPALTFIDRDTAWITADMRENQLVNVEPGDPVDVLFDAVPGHIYEGRVQSIAWGINPGRTQAGGLPVNTPSTQWFEPARQMPIRIELDGGMEDWPEKARMGGKAKVLIYARGRSNPVSAVARTMLKLQSLTTVFY</sequence>
<name>A0A1H9DGG5_9RHOB</name>
<evidence type="ECO:0000313" key="9">
    <source>
        <dbReference type="EMBL" id="SEQ12602.1"/>
    </source>
</evidence>
<evidence type="ECO:0000256" key="2">
    <source>
        <dbReference type="ARBA" id="ARBA00022692"/>
    </source>
</evidence>
<organism evidence="9 10">
    <name type="scientific">Thalassovita taeanensis</name>
    <dbReference type="NCBI Taxonomy" id="657014"/>
    <lineage>
        <taxon>Bacteria</taxon>
        <taxon>Pseudomonadati</taxon>
        <taxon>Pseudomonadota</taxon>
        <taxon>Alphaproteobacteria</taxon>
        <taxon>Rhodobacterales</taxon>
        <taxon>Roseobacteraceae</taxon>
        <taxon>Thalassovita</taxon>
    </lineage>
</organism>
<evidence type="ECO:0000259" key="8">
    <source>
        <dbReference type="Pfam" id="PF25954"/>
    </source>
</evidence>
<evidence type="ECO:0000256" key="5">
    <source>
        <dbReference type="SAM" id="Coils"/>
    </source>
</evidence>
<feature type="coiled-coil region" evidence="5">
    <location>
        <begin position="156"/>
        <end position="183"/>
    </location>
</feature>
<dbReference type="Gene3D" id="2.40.30.170">
    <property type="match status" value="1"/>
</dbReference>
<evidence type="ECO:0000259" key="7">
    <source>
        <dbReference type="Pfam" id="PF25917"/>
    </source>
</evidence>
<evidence type="ECO:0000256" key="1">
    <source>
        <dbReference type="ARBA" id="ARBA00004167"/>
    </source>
</evidence>
<feature type="domain" description="Multidrug resistance protein MdtA-like barrel-sandwich hybrid" evidence="7">
    <location>
        <begin position="56"/>
        <end position="238"/>
    </location>
</feature>
<dbReference type="STRING" id="657014.SAMN04488092_104147"/>
<dbReference type="Gene3D" id="1.10.287.470">
    <property type="entry name" value="Helix hairpin bin"/>
    <property type="match status" value="1"/>
</dbReference>
<dbReference type="InterPro" id="IPR058792">
    <property type="entry name" value="Beta-barrel_RND_2"/>
</dbReference>
<evidence type="ECO:0000256" key="6">
    <source>
        <dbReference type="SAM" id="Phobius"/>
    </source>
</evidence>
<dbReference type="RefSeq" id="WP_245776344.1">
    <property type="nucleotide sequence ID" value="NZ_FOEP01000004.1"/>
</dbReference>
<dbReference type="Proteomes" id="UP000198634">
    <property type="component" value="Unassembled WGS sequence"/>
</dbReference>
<dbReference type="Pfam" id="PF25954">
    <property type="entry name" value="Beta-barrel_RND_2"/>
    <property type="match status" value="1"/>
</dbReference>
<feature type="domain" description="CusB-like beta-barrel" evidence="8">
    <location>
        <begin position="247"/>
        <end position="292"/>
    </location>
</feature>
<dbReference type="PANTHER" id="PTHR30386">
    <property type="entry name" value="MEMBRANE FUSION SUBUNIT OF EMRAB-TOLC MULTIDRUG EFFLUX PUMP"/>
    <property type="match status" value="1"/>
</dbReference>
<reference evidence="9 10" key="1">
    <citation type="submission" date="2016-10" db="EMBL/GenBank/DDBJ databases">
        <authorList>
            <person name="de Groot N.N."/>
        </authorList>
    </citation>
    <scope>NUCLEOTIDE SEQUENCE [LARGE SCALE GENOMIC DNA]</scope>
    <source>
        <strain evidence="9 10">DSM 22007</strain>
    </source>
</reference>
<accession>A0A1H9DGG5</accession>
<evidence type="ECO:0000313" key="10">
    <source>
        <dbReference type="Proteomes" id="UP000198634"/>
    </source>
</evidence>
<proteinExistence type="predicted"/>
<keyword evidence="5" id="KW-0175">Coiled coil</keyword>
<keyword evidence="3 6" id="KW-1133">Transmembrane helix</keyword>
<gene>
    <name evidence="9" type="ORF">SAMN04488092_104147</name>
</gene>
<dbReference type="EMBL" id="FOEP01000004">
    <property type="protein sequence ID" value="SEQ12602.1"/>
    <property type="molecule type" value="Genomic_DNA"/>
</dbReference>
<dbReference type="AlphaFoldDB" id="A0A1H9DGG5"/>
<keyword evidence="4 6" id="KW-0472">Membrane</keyword>
<dbReference type="PANTHER" id="PTHR30386:SF26">
    <property type="entry name" value="TRANSPORT PROTEIN COMB"/>
    <property type="match status" value="1"/>
</dbReference>
<evidence type="ECO:0000256" key="4">
    <source>
        <dbReference type="ARBA" id="ARBA00023136"/>
    </source>
</evidence>
<dbReference type="Pfam" id="PF25917">
    <property type="entry name" value="BSH_RND"/>
    <property type="match status" value="1"/>
</dbReference>
<dbReference type="InterPro" id="IPR050739">
    <property type="entry name" value="MFP"/>
</dbReference>
<dbReference type="SUPFAM" id="SSF111369">
    <property type="entry name" value="HlyD-like secretion proteins"/>
    <property type="match status" value="2"/>
</dbReference>
<comment type="subcellular location">
    <subcellularLocation>
        <location evidence="1">Membrane</location>
        <topology evidence="1">Single-pass membrane protein</topology>
    </subcellularLocation>
</comment>
<dbReference type="Gene3D" id="2.40.50.100">
    <property type="match status" value="1"/>
</dbReference>
<evidence type="ECO:0000256" key="3">
    <source>
        <dbReference type="ARBA" id="ARBA00022989"/>
    </source>
</evidence>
<keyword evidence="10" id="KW-1185">Reference proteome</keyword>
<protein>
    <submittedName>
        <fullName evidence="9">Barrel-sandwich domain of CusB or HlyD membrane-fusion</fullName>
    </submittedName>
</protein>